<evidence type="ECO:0000256" key="6">
    <source>
        <dbReference type="ARBA" id="ARBA00022679"/>
    </source>
</evidence>
<dbReference type="Pfam" id="PF02518">
    <property type="entry name" value="HATPase_c"/>
    <property type="match status" value="1"/>
</dbReference>
<keyword evidence="8" id="KW-0418">Kinase</keyword>
<keyword evidence="6" id="KW-0808">Transferase</keyword>
<dbReference type="SUPFAM" id="SSF55874">
    <property type="entry name" value="ATPase domain of HSP90 chaperone/DNA topoisomerase II/histidine kinase"/>
    <property type="match status" value="1"/>
</dbReference>
<keyword evidence="10" id="KW-0472">Membrane</keyword>
<dbReference type="PROSITE" id="PS50109">
    <property type="entry name" value="HIS_KIN"/>
    <property type="match status" value="1"/>
</dbReference>
<dbReference type="InterPro" id="IPR003594">
    <property type="entry name" value="HATPase_dom"/>
</dbReference>
<keyword evidence="14" id="KW-1185">Reference proteome</keyword>
<dbReference type="PROSITE" id="PS50885">
    <property type="entry name" value="HAMP"/>
    <property type="match status" value="1"/>
</dbReference>
<comment type="catalytic activity">
    <reaction evidence="1">
        <text>ATP + protein L-histidine = ADP + protein N-phospho-L-histidine.</text>
        <dbReference type="EC" id="2.7.13.3"/>
    </reaction>
</comment>
<dbReference type="OrthoDB" id="9804645at2"/>
<dbReference type="InterPro" id="IPR036890">
    <property type="entry name" value="HATPase_C_sf"/>
</dbReference>
<comment type="subcellular location">
    <subcellularLocation>
        <location evidence="2">Cell membrane</location>
        <topology evidence="2">Multi-pass membrane protein</topology>
    </subcellularLocation>
</comment>
<dbReference type="InterPro" id="IPR003661">
    <property type="entry name" value="HisK_dim/P_dom"/>
</dbReference>
<evidence type="ECO:0000313" key="13">
    <source>
        <dbReference type="EMBL" id="CCW15742.1"/>
    </source>
</evidence>
<evidence type="ECO:0000313" key="14">
    <source>
        <dbReference type="Proteomes" id="UP000013201"/>
    </source>
</evidence>
<evidence type="ECO:0000256" key="3">
    <source>
        <dbReference type="ARBA" id="ARBA00012438"/>
    </source>
</evidence>
<dbReference type="CDD" id="cd00082">
    <property type="entry name" value="HisKA"/>
    <property type="match status" value="1"/>
</dbReference>
<dbReference type="PANTHER" id="PTHR44936:SF10">
    <property type="entry name" value="SENSOR PROTEIN RSTB"/>
    <property type="match status" value="1"/>
</dbReference>
<accession>N1MJC2</accession>
<dbReference type="Proteomes" id="UP000013201">
    <property type="component" value="Unassembled WGS sequence"/>
</dbReference>
<evidence type="ECO:0000259" key="11">
    <source>
        <dbReference type="PROSITE" id="PS50109"/>
    </source>
</evidence>
<dbReference type="PANTHER" id="PTHR44936">
    <property type="entry name" value="SENSOR PROTEIN CREC"/>
    <property type="match status" value="1"/>
</dbReference>
<protein>
    <recommendedName>
        <fullName evidence="3">histidine kinase</fullName>
        <ecNumber evidence="3">2.7.13.3</ecNumber>
    </recommendedName>
</protein>
<evidence type="ECO:0000256" key="1">
    <source>
        <dbReference type="ARBA" id="ARBA00000085"/>
    </source>
</evidence>
<keyword evidence="10" id="KW-0812">Transmembrane</keyword>
<evidence type="ECO:0000256" key="2">
    <source>
        <dbReference type="ARBA" id="ARBA00004651"/>
    </source>
</evidence>
<dbReference type="SUPFAM" id="SSF47384">
    <property type="entry name" value="Homodimeric domain of signal transducing histidine kinase"/>
    <property type="match status" value="1"/>
</dbReference>
<dbReference type="InterPro" id="IPR050980">
    <property type="entry name" value="2C_sensor_his_kinase"/>
</dbReference>
<keyword evidence="7" id="KW-0547">Nucleotide-binding</keyword>
<evidence type="ECO:0000256" key="10">
    <source>
        <dbReference type="SAM" id="Phobius"/>
    </source>
</evidence>
<evidence type="ECO:0000256" key="7">
    <source>
        <dbReference type="ARBA" id="ARBA00022741"/>
    </source>
</evidence>
<dbReference type="GO" id="GO:0000155">
    <property type="term" value="F:phosphorelay sensor kinase activity"/>
    <property type="evidence" value="ECO:0007669"/>
    <property type="project" value="InterPro"/>
</dbReference>
<dbReference type="EC" id="2.7.13.3" evidence="3"/>
<reference evidence="14" key="2">
    <citation type="submission" date="2013-04" db="EMBL/GenBank/DDBJ databases">
        <title>Bisphenol A degrading Sphingobium sp. strain BiD32.</title>
        <authorList>
            <person name="Nielsen J.L."/>
            <person name="Zhou N.A."/>
            <person name="Kjeldal H."/>
        </authorList>
    </citation>
    <scope>NUCLEOTIDE SEQUENCE [LARGE SCALE GENOMIC DNA]</scope>
    <source>
        <strain evidence="14">BiD32</strain>
    </source>
</reference>
<evidence type="ECO:0000256" key="9">
    <source>
        <dbReference type="ARBA" id="ARBA00022840"/>
    </source>
</evidence>
<gene>
    <name evidence="13" type="ORF">EBBID32_700</name>
</gene>
<feature type="transmembrane region" description="Helical" evidence="10">
    <location>
        <begin position="167"/>
        <end position="184"/>
    </location>
</feature>
<dbReference type="AlphaFoldDB" id="N1MJC2"/>
<sequence>MGTTLSFRLGLVMLGGFVLMQLALLFVWQVPGRTSDNGTYGLPTASALVEMVIAMERAGPSGADRLASSYDGSLFTVRIAHAAPGDYREVPDALAPLARAYRAALTDHNMVVDGGPGIAGSLMGDRARPLRFLVPIRLTIWMRDGRVLILTGRPASGLRAYLAQRSLLGFMAGAILLALLWLALRQTTGPLRRLTRTVHAFGEDIHAPDAQAEGSRETRDLALAFNGMKRRIATLVEERTFILAGIAHDMRTYLTRLRLRMDYIADSEQHHRAEQDLEQMSKLLDDNLLFAGIDRAGGDRTQRVDLVALTRDLVEMRPEADRIRTVTEGGIVQADICADPSGLERIFGNLVDNGLRHGTRMDVTIARDGDRTLWRFEDDGPGVPAEELKRLGLAYYRLEPARDRRAGGAGLGLAIVRGLAEAMKASVAYGAARNGGLSVTLSWPASE</sequence>
<evidence type="ECO:0000256" key="5">
    <source>
        <dbReference type="ARBA" id="ARBA00022553"/>
    </source>
</evidence>
<name>N1MJC2_9SPHN</name>
<dbReference type="GO" id="GO:0005524">
    <property type="term" value="F:ATP binding"/>
    <property type="evidence" value="ECO:0007669"/>
    <property type="project" value="UniProtKB-KW"/>
</dbReference>
<reference evidence="13 14" key="1">
    <citation type="submission" date="2013-03" db="EMBL/GenBank/DDBJ databases">
        <authorList>
            <person name="Le V."/>
        </authorList>
    </citation>
    <scope>NUCLEOTIDE SEQUENCE [LARGE SCALE GENOMIC DNA]</scope>
    <source>
        <strain evidence="13 14">BiD32</strain>
    </source>
</reference>
<organism evidence="13 14">
    <name type="scientific">Sphingobium indicum BiD32</name>
    <dbReference type="NCBI Taxonomy" id="1301087"/>
    <lineage>
        <taxon>Bacteria</taxon>
        <taxon>Pseudomonadati</taxon>
        <taxon>Pseudomonadota</taxon>
        <taxon>Alphaproteobacteria</taxon>
        <taxon>Sphingomonadales</taxon>
        <taxon>Sphingomonadaceae</taxon>
        <taxon>Sphingobium</taxon>
    </lineage>
</organism>
<feature type="domain" description="HAMP" evidence="12">
    <location>
        <begin position="185"/>
        <end position="237"/>
    </location>
</feature>
<proteinExistence type="predicted"/>
<keyword evidence="5" id="KW-0597">Phosphoprotein</keyword>
<feature type="domain" description="Histidine kinase" evidence="11">
    <location>
        <begin position="245"/>
        <end position="447"/>
    </location>
</feature>
<keyword evidence="10" id="KW-1133">Transmembrane helix</keyword>
<keyword evidence="4" id="KW-1003">Cell membrane</keyword>
<dbReference type="InterPro" id="IPR036097">
    <property type="entry name" value="HisK_dim/P_sf"/>
</dbReference>
<dbReference type="Pfam" id="PF00672">
    <property type="entry name" value="HAMP"/>
    <property type="match status" value="1"/>
</dbReference>
<comment type="caution">
    <text evidence="13">The sequence shown here is derived from an EMBL/GenBank/DDBJ whole genome shotgun (WGS) entry which is preliminary data.</text>
</comment>
<dbReference type="InterPro" id="IPR003660">
    <property type="entry name" value="HAMP_dom"/>
</dbReference>
<dbReference type="Gene3D" id="1.10.287.130">
    <property type="match status" value="1"/>
</dbReference>
<evidence type="ECO:0000259" key="12">
    <source>
        <dbReference type="PROSITE" id="PS50885"/>
    </source>
</evidence>
<dbReference type="SMART" id="SM00304">
    <property type="entry name" value="HAMP"/>
    <property type="match status" value="1"/>
</dbReference>
<dbReference type="PRINTS" id="PR00344">
    <property type="entry name" value="BCTRLSENSOR"/>
</dbReference>
<evidence type="ECO:0000256" key="8">
    <source>
        <dbReference type="ARBA" id="ARBA00022777"/>
    </source>
</evidence>
<dbReference type="RefSeq" id="WP_006948727.1">
    <property type="nucleotide sequence ID" value="NZ_CAVK010000004.1"/>
</dbReference>
<dbReference type="Gene3D" id="3.30.565.10">
    <property type="entry name" value="Histidine kinase-like ATPase, C-terminal domain"/>
    <property type="match status" value="1"/>
</dbReference>
<dbReference type="EMBL" id="CAVK010000004">
    <property type="protein sequence ID" value="CCW15742.1"/>
    <property type="molecule type" value="Genomic_DNA"/>
</dbReference>
<dbReference type="SMART" id="SM00387">
    <property type="entry name" value="HATPase_c"/>
    <property type="match status" value="1"/>
</dbReference>
<keyword evidence="9" id="KW-0067">ATP-binding</keyword>
<evidence type="ECO:0000256" key="4">
    <source>
        <dbReference type="ARBA" id="ARBA00022475"/>
    </source>
</evidence>
<dbReference type="InterPro" id="IPR004358">
    <property type="entry name" value="Sig_transdc_His_kin-like_C"/>
</dbReference>
<feature type="transmembrane region" description="Helical" evidence="10">
    <location>
        <begin position="6"/>
        <end position="28"/>
    </location>
</feature>
<dbReference type="InterPro" id="IPR005467">
    <property type="entry name" value="His_kinase_dom"/>
</dbReference>
<dbReference type="GO" id="GO:0005886">
    <property type="term" value="C:plasma membrane"/>
    <property type="evidence" value="ECO:0007669"/>
    <property type="project" value="UniProtKB-SubCell"/>
</dbReference>